<sequence length="147" mass="16927">MDQTFDQAKPLDSLVGSKVCFSFDPKVATRSSLLFLFEVLQTLFDRSFASSVKRLSLVCFMVGQPLGYYSSWPLFALPHHLLACRTCVIFTQYAVLGDDIIITDEHIADMTRSAEFAKSFRVRQLTKDFSLMSIRYLYHSHHLFRLD</sequence>
<dbReference type="Proteomes" id="UP000827976">
    <property type="component" value="Chromosome 14"/>
</dbReference>
<name>A0ACB7USI7_DIOAL</name>
<keyword evidence="2" id="KW-1185">Reference proteome</keyword>
<evidence type="ECO:0000313" key="2">
    <source>
        <dbReference type="Proteomes" id="UP000827976"/>
    </source>
</evidence>
<evidence type="ECO:0000313" key="1">
    <source>
        <dbReference type="EMBL" id="KAH7663690.1"/>
    </source>
</evidence>
<accession>A0ACB7USI7</accession>
<protein>
    <submittedName>
        <fullName evidence="1">RNA-dependent RNA polymerase mitoviral protein</fullName>
    </submittedName>
</protein>
<keyword evidence="1" id="KW-0808">Transferase</keyword>
<proteinExistence type="predicted"/>
<reference evidence="2" key="1">
    <citation type="journal article" date="2022" name="Nat. Commun.">
        <title>Chromosome evolution and the genetic basis of agronomically important traits in greater yam.</title>
        <authorList>
            <person name="Bredeson J.V."/>
            <person name="Lyons J.B."/>
            <person name="Oniyinde I.O."/>
            <person name="Okereke N.R."/>
            <person name="Kolade O."/>
            <person name="Nnabue I."/>
            <person name="Nwadili C.O."/>
            <person name="Hribova E."/>
            <person name="Parker M."/>
            <person name="Nwogha J."/>
            <person name="Shu S."/>
            <person name="Carlson J."/>
            <person name="Kariba R."/>
            <person name="Muthemba S."/>
            <person name="Knop K."/>
            <person name="Barton G.J."/>
            <person name="Sherwood A.V."/>
            <person name="Lopez-Montes A."/>
            <person name="Asiedu R."/>
            <person name="Jamnadass R."/>
            <person name="Muchugi A."/>
            <person name="Goodstein D."/>
            <person name="Egesi C.N."/>
            <person name="Featherston J."/>
            <person name="Asfaw A."/>
            <person name="Simpson G.G."/>
            <person name="Dolezel J."/>
            <person name="Hendre P.S."/>
            <person name="Van Deynze A."/>
            <person name="Kumar P.L."/>
            <person name="Obidiegwu J.E."/>
            <person name="Bhattacharjee R."/>
            <person name="Rokhsar D.S."/>
        </authorList>
    </citation>
    <scope>NUCLEOTIDE SEQUENCE [LARGE SCALE GENOMIC DNA]</scope>
    <source>
        <strain evidence="2">cv. TDa95/00328</strain>
    </source>
</reference>
<keyword evidence="1" id="KW-0696">RNA-directed RNA polymerase</keyword>
<organism evidence="1 2">
    <name type="scientific">Dioscorea alata</name>
    <name type="common">Purple yam</name>
    <dbReference type="NCBI Taxonomy" id="55571"/>
    <lineage>
        <taxon>Eukaryota</taxon>
        <taxon>Viridiplantae</taxon>
        <taxon>Streptophyta</taxon>
        <taxon>Embryophyta</taxon>
        <taxon>Tracheophyta</taxon>
        <taxon>Spermatophyta</taxon>
        <taxon>Magnoliopsida</taxon>
        <taxon>Liliopsida</taxon>
        <taxon>Dioscoreales</taxon>
        <taxon>Dioscoreaceae</taxon>
        <taxon>Dioscorea</taxon>
    </lineage>
</organism>
<keyword evidence="1" id="KW-0548">Nucleotidyltransferase</keyword>
<comment type="caution">
    <text evidence="1">The sequence shown here is derived from an EMBL/GenBank/DDBJ whole genome shotgun (WGS) entry which is preliminary data.</text>
</comment>
<gene>
    <name evidence="1" type="ORF">IHE45_14G072800</name>
</gene>
<dbReference type="EMBL" id="CM037024">
    <property type="protein sequence ID" value="KAH7663690.1"/>
    <property type="molecule type" value="Genomic_DNA"/>
</dbReference>